<comment type="caution">
    <text evidence="3">The sequence shown here is derived from an EMBL/GenBank/DDBJ whole genome shotgun (WGS) entry which is preliminary data.</text>
</comment>
<reference evidence="3 4" key="1">
    <citation type="submission" date="2019-07" db="EMBL/GenBank/DDBJ databases">
        <title>Whole genome shotgun sequence of Cellulomonas soli NBRC 109434.</title>
        <authorList>
            <person name="Hosoyama A."/>
            <person name="Uohara A."/>
            <person name="Ohji S."/>
            <person name="Ichikawa N."/>
        </authorList>
    </citation>
    <scope>NUCLEOTIDE SEQUENCE [LARGE SCALE GENOMIC DNA]</scope>
    <source>
        <strain evidence="3 4">NBRC 109434</strain>
    </source>
</reference>
<dbReference type="Gene3D" id="3.40.50.2000">
    <property type="entry name" value="Glycogen Phosphorylase B"/>
    <property type="match status" value="2"/>
</dbReference>
<dbReference type="GO" id="GO:0016757">
    <property type="term" value="F:glycosyltransferase activity"/>
    <property type="evidence" value="ECO:0007669"/>
    <property type="project" value="InterPro"/>
</dbReference>
<evidence type="ECO:0000313" key="3">
    <source>
        <dbReference type="EMBL" id="GEP67330.1"/>
    </source>
</evidence>
<dbReference type="InterPro" id="IPR001296">
    <property type="entry name" value="Glyco_trans_1"/>
</dbReference>
<sequence>MKILVANNAAPFVRGGAELLADRLVLELRRAGHEAELLRLPLGDDPEQIRDGITAAALLDVVNVDRVIGLKFPAYLIPHHDVVIWLVHQFRQAYDPPPVGWQSDPRTDPVVAAVRASDARAFEQANRIYAISPMIAERLRTANGIEAEVLLTPPHADAPYRCAESEDFLVALGRISAGKRQHLAVAAMAHAAPGYRLVVAGAPDDDAALDALQREIDAHGLADRVELVPRFISDQEKLDLLARSIGSVYLPVDEDSYGYVCYEAAMSSKPSITATDSGGTLTLVDHGRTGLVADPRPEELAQAFDRLASDRAAARTMGEGARALALDLNLSWQHVIEELTR</sequence>
<evidence type="ECO:0000259" key="2">
    <source>
        <dbReference type="Pfam" id="PF00534"/>
    </source>
</evidence>
<gene>
    <name evidence="3" type="ORF">CSO01_00450</name>
</gene>
<protein>
    <submittedName>
        <fullName evidence="3">Glycosyl transferase</fullName>
    </submittedName>
</protein>
<dbReference type="CDD" id="cd03801">
    <property type="entry name" value="GT4_PimA-like"/>
    <property type="match status" value="1"/>
</dbReference>
<dbReference type="AlphaFoldDB" id="A0A512P811"/>
<organism evidence="3 4">
    <name type="scientific">Cellulomonas soli</name>
    <dbReference type="NCBI Taxonomy" id="931535"/>
    <lineage>
        <taxon>Bacteria</taxon>
        <taxon>Bacillati</taxon>
        <taxon>Actinomycetota</taxon>
        <taxon>Actinomycetes</taxon>
        <taxon>Micrococcales</taxon>
        <taxon>Cellulomonadaceae</taxon>
        <taxon>Cellulomonas</taxon>
    </lineage>
</organism>
<dbReference type="PANTHER" id="PTHR12526">
    <property type="entry name" value="GLYCOSYLTRANSFERASE"/>
    <property type="match status" value="1"/>
</dbReference>
<dbReference type="PANTHER" id="PTHR12526:SF635">
    <property type="entry name" value="GLYCOSYL TRANSFERASE GROUP 1"/>
    <property type="match status" value="1"/>
</dbReference>
<evidence type="ECO:0000256" key="1">
    <source>
        <dbReference type="ARBA" id="ARBA00022679"/>
    </source>
</evidence>
<feature type="domain" description="Glycosyl transferase family 1" evidence="2">
    <location>
        <begin position="163"/>
        <end position="322"/>
    </location>
</feature>
<proteinExistence type="predicted"/>
<keyword evidence="1 3" id="KW-0808">Transferase</keyword>
<dbReference type="RefSeq" id="WP_146951128.1">
    <property type="nucleotide sequence ID" value="NZ_BAABBJ010000005.1"/>
</dbReference>
<dbReference type="OrthoDB" id="9814612at2"/>
<dbReference type="EMBL" id="BKAL01000001">
    <property type="protein sequence ID" value="GEP67330.1"/>
    <property type="molecule type" value="Genomic_DNA"/>
</dbReference>
<accession>A0A512P811</accession>
<dbReference type="Pfam" id="PF00534">
    <property type="entry name" value="Glycos_transf_1"/>
    <property type="match status" value="1"/>
</dbReference>
<evidence type="ECO:0000313" key="4">
    <source>
        <dbReference type="Proteomes" id="UP000321798"/>
    </source>
</evidence>
<dbReference type="SUPFAM" id="SSF53756">
    <property type="entry name" value="UDP-Glycosyltransferase/glycogen phosphorylase"/>
    <property type="match status" value="1"/>
</dbReference>
<keyword evidence="4" id="KW-1185">Reference proteome</keyword>
<dbReference type="Proteomes" id="UP000321798">
    <property type="component" value="Unassembled WGS sequence"/>
</dbReference>
<name>A0A512P811_9CELL</name>